<dbReference type="InterPro" id="IPR026092">
    <property type="entry name" value="RAI2/SOBP"/>
</dbReference>
<protein>
    <recommendedName>
        <fullName evidence="4">Sine oculis-binding protein</fullName>
    </recommendedName>
</protein>
<reference evidence="2 3" key="1">
    <citation type="journal article" date="2011" name="Science">
        <title>The ecoresponsive genome of Daphnia pulex.</title>
        <authorList>
            <person name="Colbourne J.K."/>
            <person name="Pfrender M.E."/>
            <person name="Gilbert D."/>
            <person name="Thomas W.K."/>
            <person name="Tucker A."/>
            <person name="Oakley T.H."/>
            <person name="Tokishita S."/>
            <person name="Aerts A."/>
            <person name="Arnold G.J."/>
            <person name="Basu M.K."/>
            <person name="Bauer D.J."/>
            <person name="Caceres C.E."/>
            <person name="Carmel L."/>
            <person name="Casola C."/>
            <person name="Choi J.H."/>
            <person name="Detter J.C."/>
            <person name="Dong Q."/>
            <person name="Dusheyko S."/>
            <person name="Eads B.D."/>
            <person name="Frohlich T."/>
            <person name="Geiler-Samerotte K.A."/>
            <person name="Gerlach D."/>
            <person name="Hatcher P."/>
            <person name="Jogdeo S."/>
            <person name="Krijgsveld J."/>
            <person name="Kriventseva E.V."/>
            <person name="Kultz D."/>
            <person name="Laforsch C."/>
            <person name="Lindquist E."/>
            <person name="Lopez J."/>
            <person name="Manak J.R."/>
            <person name="Muller J."/>
            <person name="Pangilinan J."/>
            <person name="Patwardhan R.P."/>
            <person name="Pitluck S."/>
            <person name="Pritham E.J."/>
            <person name="Rechtsteiner A."/>
            <person name="Rho M."/>
            <person name="Rogozin I.B."/>
            <person name="Sakarya O."/>
            <person name="Salamov A."/>
            <person name="Schaack S."/>
            <person name="Shapiro H."/>
            <person name="Shiga Y."/>
            <person name="Skalitzky C."/>
            <person name="Smith Z."/>
            <person name="Souvorov A."/>
            <person name="Sung W."/>
            <person name="Tang Z."/>
            <person name="Tsuchiya D."/>
            <person name="Tu H."/>
            <person name="Vos H."/>
            <person name="Wang M."/>
            <person name="Wolf Y.I."/>
            <person name="Yamagata H."/>
            <person name="Yamada T."/>
            <person name="Ye Y."/>
            <person name="Shaw J.R."/>
            <person name="Andrews J."/>
            <person name="Crease T.J."/>
            <person name="Tang H."/>
            <person name="Lucas S.M."/>
            <person name="Robertson H.M."/>
            <person name="Bork P."/>
            <person name="Koonin E.V."/>
            <person name="Zdobnov E.M."/>
            <person name="Grigoriev I.V."/>
            <person name="Lynch M."/>
            <person name="Boore J.L."/>
        </authorList>
    </citation>
    <scope>NUCLEOTIDE SEQUENCE [LARGE SCALE GENOMIC DNA]</scope>
</reference>
<dbReference type="Pfam" id="PF15279">
    <property type="entry name" value="SOBP"/>
    <property type="match status" value="1"/>
</dbReference>
<dbReference type="OrthoDB" id="6250723at2759"/>
<dbReference type="PANTHER" id="PTHR23186">
    <property type="entry name" value="RETINOIC ACID-INDUCED PROTEIN 2"/>
    <property type="match status" value="1"/>
</dbReference>
<keyword evidence="3" id="KW-1185">Reference proteome</keyword>
<feature type="region of interest" description="Disordered" evidence="1">
    <location>
        <begin position="60"/>
        <end position="80"/>
    </location>
</feature>
<sequence length="462" mass="51309">MRNKRNLAVTLDAYRSPGPHIYSVTVIGCFLQLSLLVSMERSPTLAVTGIRGRRELLSWDGSNSSSSTNQPSSSPTERPITPSAIEVVHPDGNCSWCGASEIGDGGVRGHVETLGSGPAKVFCSDICFSQCRRAAFKRAKVCDWCKHVRHTVSYVDLHDGQRQLQFCTDKCRNQYKMRLFVAEASSLGVQSCATPGSKGETSPGTSIDLKKQSTGILITPDLWLSDCQLDNPINVKLECNEETELASIDSEPEEQNCEIPLNLVHSSRRSVQPVKRKPNLVEIPLSKKGKSHRKHHSSSHQHKTSIYTRNLIPPPPPTLPCPATTWPSFPYPPHMVPSYILQSQFLALNRSLKPPKNPCVRSTDREDQISFTPVIESNKMPSEPVIEQSSTKVATPPDERTAEAINELTENKQEINHTKLLTPEIPPNFVVLRIPYLIPLPIPVPIPIPLNIHEKYLKHVLT</sequence>
<accession>E9GN80</accession>
<dbReference type="AlphaFoldDB" id="E9GN80"/>
<dbReference type="KEGG" id="dpx:DAPPUDRAFT_104748"/>
<evidence type="ECO:0000256" key="1">
    <source>
        <dbReference type="SAM" id="MobiDB-lite"/>
    </source>
</evidence>
<proteinExistence type="predicted"/>
<feature type="compositionally biased region" description="Low complexity" evidence="1">
    <location>
        <begin position="62"/>
        <end position="76"/>
    </location>
</feature>
<dbReference type="PANTHER" id="PTHR23186:SF4">
    <property type="entry name" value="GH22790P"/>
    <property type="match status" value="1"/>
</dbReference>
<dbReference type="EMBL" id="GL732554">
    <property type="protein sequence ID" value="EFX79079.1"/>
    <property type="molecule type" value="Genomic_DNA"/>
</dbReference>
<dbReference type="eggNOG" id="ENOG502QZ8A">
    <property type="taxonomic scope" value="Eukaryota"/>
</dbReference>
<dbReference type="STRING" id="6669.E9GN80"/>
<evidence type="ECO:0000313" key="3">
    <source>
        <dbReference type="Proteomes" id="UP000000305"/>
    </source>
</evidence>
<dbReference type="Proteomes" id="UP000000305">
    <property type="component" value="Unassembled WGS sequence"/>
</dbReference>
<name>E9GN80_DAPPU</name>
<dbReference type="PROSITE" id="PS51257">
    <property type="entry name" value="PROKAR_LIPOPROTEIN"/>
    <property type="match status" value="1"/>
</dbReference>
<dbReference type="HOGENOM" id="CLU_592207_0_0_1"/>
<gene>
    <name evidence="2" type="ORF">DAPPUDRAFT_104748</name>
</gene>
<evidence type="ECO:0008006" key="4">
    <source>
        <dbReference type="Google" id="ProtNLM"/>
    </source>
</evidence>
<evidence type="ECO:0000313" key="2">
    <source>
        <dbReference type="EMBL" id="EFX79079.1"/>
    </source>
</evidence>
<dbReference type="InParanoid" id="E9GN80"/>
<organism evidence="2 3">
    <name type="scientific">Daphnia pulex</name>
    <name type="common">Water flea</name>
    <dbReference type="NCBI Taxonomy" id="6669"/>
    <lineage>
        <taxon>Eukaryota</taxon>
        <taxon>Metazoa</taxon>
        <taxon>Ecdysozoa</taxon>
        <taxon>Arthropoda</taxon>
        <taxon>Crustacea</taxon>
        <taxon>Branchiopoda</taxon>
        <taxon>Diplostraca</taxon>
        <taxon>Cladocera</taxon>
        <taxon>Anomopoda</taxon>
        <taxon>Daphniidae</taxon>
        <taxon>Daphnia</taxon>
    </lineage>
</organism>